<dbReference type="GeneID" id="17277534"/>
<dbReference type="KEGG" id="ehx:EMIHUDRAFT_352723"/>
<gene>
    <name evidence="2" type="ORF">EMIHUDRAFT_352723</name>
</gene>
<feature type="region of interest" description="Disordered" evidence="1">
    <location>
        <begin position="1"/>
        <end position="81"/>
    </location>
</feature>
<accession>R1DBJ1</accession>
<feature type="compositionally biased region" description="Pro residues" evidence="1">
    <location>
        <begin position="17"/>
        <end position="29"/>
    </location>
</feature>
<sequence length="81" mass="8869">MRSRSRHAARARAARTPLPPTRRAPPPASPLRSYTRRCSESAPAVESRAIAHESESKGSRRRTRVDTGSPEREALFATCGA</sequence>
<evidence type="ECO:0000256" key="1">
    <source>
        <dbReference type="SAM" id="MobiDB-lite"/>
    </source>
</evidence>
<dbReference type="RefSeq" id="XP_005784691.1">
    <property type="nucleotide sequence ID" value="XM_005784634.1"/>
</dbReference>
<dbReference type="EMBL" id="KB864557">
    <property type="protein sequence ID" value="EOD32262.1"/>
    <property type="molecule type" value="Genomic_DNA"/>
</dbReference>
<protein>
    <submittedName>
        <fullName evidence="2">Uncharacterized protein</fullName>
    </submittedName>
</protein>
<feature type="compositionally biased region" description="Basic residues" evidence="1">
    <location>
        <begin position="1"/>
        <end position="13"/>
    </location>
</feature>
<dbReference type="HOGENOM" id="CLU_2597435_0_0_1"/>
<proteinExistence type="predicted"/>
<organism evidence="2">
    <name type="scientific">Emiliania huxleyi</name>
    <name type="common">Coccolithophore</name>
    <name type="synonym">Pontosphaera huxleyi</name>
    <dbReference type="NCBI Taxonomy" id="2903"/>
    <lineage>
        <taxon>Eukaryota</taxon>
        <taxon>Haptista</taxon>
        <taxon>Haptophyta</taxon>
        <taxon>Prymnesiophyceae</taxon>
        <taxon>Isochrysidales</taxon>
        <taxon>Noelaerhabdaceae</taxon>
        <taxon>Emiliania</taxon>
    </lineage>
</organism>
<feature type="compositionally biased region" description="Basic and acidic residues" evidence="1">
    <location>
        <begin position="49"/>
        <end position="58"/>
    </location>
</feature>
<name>R1DBJ1_EMIHU</name>
<dbReference type="AlphaFoldDB" id="R1DBJ1"/>
<evidence type="ECO:0000313" key="2">
    <source>
        <dbReference type="EMBL" id="EOD32262.1"/>
    </source>
</evidence>
<feature type="non-terminal residue" evidence="2">
    <location>
        <position position="81"/>
    </location>
</feature>
<reference evidence="2" key="1">
    <citation type="submission" date="2012-07" db="EMBL/GenBank/DDBJ databases">
        <title>Genome variability drives Emilianias global distribution.</title>
        <authorList>
            <consortium name="DOE Joint Genome Institute"/>
            <person name="Read B."/>
            <person name="Kegel J."/>
            <person name="Klute M."/>
            <person name="Kuo A."/>
            <person name="Lefebvre S.C."/>
            <person name="Maumus F."/>
            <person name="Mayer C."/>
            <person name="Miller J."/>
            <person name="Allen A."/>
            <person name="Bidle K."/>
            <person name="Borodovsky M."/>
            <person name="Bowler C."/>
            <person name="Brownlee C."/>
            <person name="Claverie J.-M."/>
            <person name="Cock M."/>
            <person name="De Vargas C."/>
            <person name="Elias M."/>
            <person name="Frickenhaus S."/>
            <person name="Gladyshev V.N."/>
            <person name="Gonzalez K."/>
            <person name="Guda C."/>
            <person name="Hadaegh A."/>
            <person name="Herman E."/>
            <person name="Iglesias-Rodriguez D."/>
            <person name="Jones B."/>
            <person name="Lawson T."/>
            <person name="Leese F."/>
            <person name="Lin Y.-C."/>
            <person name="Lindquist E."/>
            <person name="Lobanov A."/>
            <person name="Lucas S."/>
            <person name="Malik S.-H.B."/>
            <person name="Marsh M.E."/>
            <person name="Mock T."/>
            <person name="Monier A."/>
            <person name="Moreau H."/>
            <person name="Mueller-Roeber B."/>
            <person name="Napier J."/>
            <person name="Ogata H."/>
            <person name="Parker M."/>
            <person name="Probert I."/>
            <person name="Quesneville H."/>
            <person name="Raines C."/>
            <person name="Rensing S."/>
            <person name="Riano-Pachon D.M."/>
            <person name="Richier S."/>
            <person name="Rokitta S."/>
            <person name="Salamov A."/>
            <person name="Sarno A.F."/>
            <person name="Schmutz J."/>
            <person name="Schroeder D."/>
            <person name="Shiraiwa Y."/>
            <person name="Soanes D.M."/>
            <person name="Valentin K."/>
            <person name="Van Der Giezen M."/>
            <person name="Van Der Peer Y."/>
            <person name="Vardi A."/>
            <person name="Verret F."/>
            <person name="Von Dassow P."/>
            <person name="Wheeler G."/>
            <person name="Williams B."/>
            <person name="Wilson W."/>
            <person name="Wolfe G."/>
            <person name="Wurch L.L."/>
            <person name="Young J."/>
            <person name="Dacks J.B."/>
            <person name="Delwiche C.F."/>
            <person name="Dyhrman S."/>
            <person name="Glockner G."/>
            <person name="John U."/>
            <person name="Richards T."/>
            <person name="Worden A.Z."/>
            <person name="Zhang X."/>
            <person name="Grigoriev I.V."/>
        </authorList>
    </citation>
    <scope>NUCLEOTIDE SEQUENCE</scope>
    <source>
        <strain evidence="2">CCMP1516</strain>
    </source>
</reference>